<dbReference type="EMBL" id="WBMX01021384">
    <property type="protein sequence ID" value="NXC22826.1"/>
    <property type="molecule type" value="Genomic_DNA"/>
</dbReference>
<dbReference type="OrthoDB" id="18598at2759"/>
<feature type="non-terminal residue" evidence="2">
    <location>
        <position position="1"/>
    </location>
</feature>
<sequence length="267" mass="27842">MLSDILRAPSKAGEASKPLSKSEEGGLAADPPTEPQHCQTPDSARRIRPKYSREGKSQSLILLSGEDEDALGVRHDKKRHLEKSDGELPGSFEQCVQVMLHRIGVTKGPATEGKKQQSKDSEIKKAGSDGDIVDSSADSPPSLKARTHSVSTDAPFRSPAAVLEPSAGPAEPRPAWKALGRHLPAEAQGSSSNQPRRSFVLPEPAGLPEPGSREGWSSSLPRPGRSAPAALPRRVSHGGEAAAGSPLPAPPDAEGRDTGAAAGVPCP</sequence>
<feature type="compositionally biased region" description="Basic and acidic residues" evidence="1">
    <location>
        <begin position="112"/>
        <end position="128"/>
    </location>
</feature>
<evidence type="ECO:0000313" key="3">
    <source>
        <dbReference type="Proteomes" id="UP000621168"/>
    </source>
</evidence>
<dbReference type="AlphaFoldDB" id="A0A851LZR6"/>
<comment type="caution">
    <text evidence="2">The sequence shown here is derived from an EMBL/GenBank/DDBJ whole genome shotgun (WGS) entry which is preliminary data.</text>
</comment>
<dbReference type="Proteomes" id="UP000621168">
    <property type="component" value="Unassembled WGS sequence"/>
</dbReference>
<reference evidence="2" key="1">
    <citation type="submission" date="2019-09" db="EMBL/GenBank/DDBJ databases">
        <title>Bird 10,000 Genomes (B10K) Project - Family phase.</title>
        <authorList>
            <person name="Zhang G."/>
        </authorList>
    </citation>
    <scope>NUCLEOTIDE SEQUENCE</scope>
    <source>
        <strain evidence="2">B10K-CU-031-40</strain>
    </source>
</reference>
<evidence type="ECO:0000256" key="1">
    <source>
        <dbReference type="SAM" id="MobiDB-lite"/>
    </source>
</evidence>
<feature type="region of interest" description="Disordered" evidence="1">
    <location>
        <begin position="106"/>
        <end position="267"/>
    </location>
</feature>
<feature type="region of interest" description="Disordered" evidence="1">
    <location>
        <begin position="1"/>
        <end position="89"/>
    </location>
</feature>
<evidence type="ECO:0000313" key="2">
    <source>
        <dbReference type="EMBL" id="NXC22826.1"/>
    </source>
</evidence>
<organism evidence="2 3">
    <name type="scientific">Corythaeola cristata</name>
    <name type="common">Great blue turaco</name>
    <dbReference type="NCBI Taxonomy" id="103954"/>
    <lineage>
        <taxon>Eukaryota</taxon>
        <taxon>Metazoa</taxon>
        <taxon>Chordata</taxon>
        <taxon>Craniata</taxon>
        <taxon>Vertebrata</taxon>
        <taxon>Euteleostomi</taxon>
        <taxon>Archelosauria</taxon>
        <taxon>Archosauria</taxon>
        <taxon>Dinosauria</taxon>
        <taxon>Saurischia</taxon>
        <taxon>Theropoda</taxon>
        <taxon>Coelurosauria</taxon>
        <taxon>Aves</taxon>
        <taxon>Neognathae</taxon>
        <taxon>Neoaves</taxon>
        <taxon>Otidimorphae</taxon>
        <taxon>Musophagiformes</taxon>
        <taxon>Musophagidae</taxon>
        <taxon>Corythaeola</taxon>
    </lineage>
</organism>
<protein>
    <submittedName>
        <fullName evidence="2">CARL2 protein</fullName>
    </submittedName>
</protein>
<gene>
    <name evidence="2" type="primary">Carmil2</name>
    <name evidence="2" type="ORF">CORCRI_R13287</name>
</gene>
<accession>A0A851LZR6</accession>
<keyword evidence="3" id="KW-1185">Reference proteome</keyword>
<name>A0A851LZR6_CORCR</name>
<proteinExistence type="predicted"/>
<feature type="non-terminal residue" evidence="2">
    <location>
        <position position="267"/>
    </location>
</feature>